<sequence>MNSQNNSPAKIEKLKNATKFAQQRVAMISTKKCNKEVALH</sequence>
<organism evidence="1 2">
    <name type="scientific">Paraglaciecola arctica BSs20135</name>
    <dbReference type="NCBI Taxonomy" id="493475"/>
    <lineage>
        <taxon>Bacteria</taxon>
        <taxon>Pseudomonadati</taxon>
        <taxon>Pseudomonadota</taxon>
        <taxon>Gammaproteobacteria</taxon>
        <taxon>Alteromonadales</taxon>
        <taxon>Alteromonadaceae</taxon>
        <taxon>Paraglaciecola</taxon>
    </lineage>
</organism>
<evidence type="ECO:0000313" key="1">
    <source>
        <dbReference type="EMBL" id="GAC22282.1"/>
    </source>
</evidence>
<proteinExistence type="predicted"/>
<dbReference type="STRING" id="493475.GARC_5347"/>
<keyword evidence="2" id="KW-1185">Reference proteome</keyword>
<protein>
    <submittedName>
        <fullName evidence="1">Uncharacterized protein</fullName>
    </submittedName>
</protein>
<evidence type="ECO:0000313" key="2">
    <source>
        <dbReference type="Proteomes" id="UP000006327"/>
    </source>
</evidence>
<gene>
    <name evidence="1" type="ORF">GARC_5347</name>
</gene>
<comment type="caution">
    <text evidence="1">The sequence shown here is derived from an EMBL/GenBank/DDBJ whole genome shotgun (WGS) entry which is preliminary data.</text>
</comment>
<dbReference type="AlphaFoldDB" id="K6YVT8"/>
<accession>K6YVT8</accession>
<dbReference type="EMBL" id="BAEO01000072">
    <property type="protein sequence ID" value="GAC22282.1"/>
    <property type="molecule type" value="Genomic_DNA"/>
</dbReference>
<name>K6YVT8_9ALTE</name>
<reference evidence="1 2" key="1">
    <citation type="journal article" date="2017" name="Antonie Van Leeuwenhoek">
        <title>Rhizobium rhizosphaerae sp. nov., a novel species isolated from rice rhizosphere.</title>
        <authorList>
            <person name="Zhao J.J."/>
            <person name="Zhang J."/>
            <person name="Zhang R.J."/>
            <person name="Zhang C.W."/>
            <person name="Yin H.Q."/>
            <person name="Zhang X.X."/>
        </authorList>
    </citation>
    <scope>NUCLEOTIDE SEQUENCE [LARGE SCALE GENOMIC DNA]</scope>
    <source>
        <strain evidence="1 2">BSs20135</strain>
    </source>
</reference>
<dbReference type="Proteomes" id="UP000006327">
    <property type="component" value="Unassembled WGS sequence"/>
</dbReference>